<evidence type="ECO:0000313" key="5">
    <source>
        <dbReference type="Proteomes" id="UP000596742"/>
    </source>
</evidence>
<comment type="caution">
    <text evidence="4">The sequence shown here is derived from an EMBL/GenBank/DDBJ whole genome shotgun (WGS) entry which is preliminary data.</text>
</comment>
<keyword evidence="1" id="KW-0342">GTP-binding</keyword>
<feature type="domain" description="Septin-type G" evidence="3">
    <location>
        <begin position="256"/>
        <end position="344"/>
    </location>
</feature>
<protein>
    <recommendedName>
        <fullName evidence="3">Septin-type G domain-containing protein</fullName>
    </recommendedName>
</protein>
<reference evidence="4" key="1">
    <citation type="submission" date="2018-11" db="EMBL/GenBank/DDBJ databases">
        <authorList>
            <person name="Alioto T."/>
            <person name="Alioto T."/>
        </authorList>
    </citation>
    <scope>NUCLEOTIDE SEQUENCE</scope>
</reference>
<dbReference type="Pfam" id="PF00735">
    <property type="entry name" value="Septin"/>
    <property type="match status" value="1"/>
</dbReference>
<dbReference type="Proteomes" id="UP000596742">
    <property type="component" value="Unassembled WGS sequence"/>
</dbReference>
<accession>A0A8B6HUZ1</accession>
<dbReference type="EMBL" id="UYJE01010549">
    <property type="protein sequence ID" value="VDI84232.1"/>
    <property type="molecule type" value="Genomic_DNA"/>
</dbReference>
<keyword evidence="1" id="KW-0547">Nucleotide-binding</keyword>
<dbReference type="InterPro" id="IPR030379">
    <property type="entry name" value="G_SEPTIN_dom"/>
</dbReference>
<name>A0A8B6HUZ1_MYTGA</name>
<dbReference type="GO" id="GO:0005525">
    <property type="term" value="F:GTP binding"/>
    <property type="evidence" value="ECO:0007669"/>
    <property type="project" value="UniProtKB-KW"/>
</dbReference>
<dbReference type="InterPro" id="IPR027417">
    <property type="entry name" value="P-loop_NTPase"/>
</dbReference>
<evidence type="ECO:0000256" key="1">
    <source>
        <dbReference type="RuleBase" id="RU004560"/>
    </source>
</evidence>
<keyword evidence="5" id="KW-1185">Reference proteome</keyword>
<dbReference type="PANTHER" id="PTHR32046">
    <property type="entry name" value="G DOMAIN-CONTAINING PROTEIN"/>
    <property type="match status" value="1"/>
</dbReference>
<dbReference type="AlphaFoldDB" id="A0A8B6HUZ1"/>
<evidence type="ECO:0000256" key="2">
    <source>
        <dbReference type="SAM" id="MobiDB-lite"/>
    </source>
</evidence>
<dbReference type="SUPFAM" id="SSF52540">
    <property type="entry name" value="P-loop containing nucleoside triphosphate hydrolases"/>
    <property type="match status" value="1"/>
</dbReference>
<dbReference type="PANTHER" id="PTHR32046:SF14">
    <property type="match status" value="1"/>
</dbReference>
<feature type="compositionally biased region" description="Acidic residues" evidence="2">
    <location>
        <begin position="731"/>
        <end position="742"/>
    </location>
</feature>
<feature type="region of interest" description="Disordered" evidence="2">
    <location>
        <begin position="1"/>
        <end position="38"/>
    </location>
</feature>
<comment type="similarity">
    <text evidence="1">Belongs to the TRAFAC class TrmE-Era-EngA-EngB-Septin-like GTPase superfamily. Septin GTPase family.</text>
</comment>
<proteinExistence type="inferred from homology"/>
<gene>
    <name evidence="4" type="ORF">MGAL_10B071843</name>
</gene>
<dbReference type="OrthoDB" id="8954335at2759"/>
<sequence>MRMKRECSKSKQQQLRTRKYRYNKRESPPYPTSPNNVQSDLIYNSVKDKEENQIEYLNEISDDGIMHSEICQTMIAVPTEIEPLPIYQKVFDEISVLEEAVGNPTGTTLISSSHETEKDIEENQIQFLDKIRNGGIVHSEICQTVISVQAESEPLPIDQKVIEEISVLEETVGNPTGTTLMSSSNETVCQSFEGLDDITKLLKNPLITDDVQGHVTSNENIESAVNNETSERKVLYSVTCGKKDENAGRQRRVRSVDKTIMLVGATGSGKSTLIDGMINYITDVSWDDDFRFTLVDLTDEEKKRLKNQSDSQTEWITCYTVHTMDGSKIDYNLNIIDTPGFGDTRGIIRDKAIVDQIREFFTSPGDQGIRFLDAVCFVTQAPLARLTPPQRYIFDAILSVFGQDIASNIYVLITFADGNEPPVRDALKAACVPFQSSFKFNNSALFASSQKSDEAKFGSLFWKMGQESFKIFFDELKFVESKSLQLTTEVLELRKNLEATIQGLQPQICEGMNKLNTIRQEKEVLKRHKTDIEANRNFTYEVDEIHMRKIDLQPRQYVTNCLTCNRTCHFPCGIPNDENKSGCAAMRDGSCKVCPRNCHWSVHKNNSFRFETFDIKVKKTYEELKRKYEIAQKGEQKQRTVLGKVKNAFTSLGSKVMKMVNDVRCYINKLNEIALRPNPLSDIDYIDLLIESEKNERKYGWEKRVKLFQKMREESELMAKTSNANFRPWGEDEDIINDEPES</sequence>
<evidence type="ECO:0000259" key="3">
    <source>
        <dbReference type="Pfam" id="PF00735"/>
    </source>
</evidence>
<dbReference type="Gene3D" id="3.40.50.300">
    <property type="entry name" value="P-loop containing nucleotide triphosphate hydrolases"/>
    <property type="match status" value="1"/>
</dbReference>
<feature type="region of interest" description="Disordered" evidence="2">
    <location>
        <begin position="722"/>
        <end position="742"/>
    </location>
</feature>
<organism evidence="4 5">
    <name type="scientific">Mytilus galloprovincialis</name>
    <name type="common">Mediterranean mussel</name>
    <dbReference type="NCBI Taxonomy" id="29158"/>
    <lineage>
        <taxon>Eukaryota</taxon>
        <taxon>Metazoa</taxon>
        <taxon>Spiralia</taxon>
        <taxon>Lophotrochozoa</taxon>
        <taxon>Mollusca</taxon>
        <taxon>Bivalvia</taxon>
        <taxon>Autobranchia</taxon>
        <taxon>Pteriomorphia</taxon>
        <taxon>Mytilida</taxon>
        <taxon>Mytiloidea</taxon>
        <taxon>Mytilidae</taxon>
        <taxon>Mytilinae</taxon>
        <taxon>Mytilus</taxon>
    </lineage>
</organism>
<evidence type="ECO:0000313" key="4">
    <source>
        <dbReference type="EMBL" id="VDI84232.1"/>
    </source>
</evidence>